<dbReference type="EMBL" id="VIRB01000164">
    <property type="protein sequence ID" value="NDO72422.1"/>
    <property type="molecule type" value="Genomic_DNA"/>
</dbReference>
<protein>
    <submittedName>
        <fullName evidence="1">Uncharacterized protein</fullName>
    </submittedName>
</protein>
<proteinExistence type="predicted"/>
<name>A0A9X5CDB3_9FIRM</name>
<evidence type="ECO:0000313" key="1">
    <source>
        <dbReference type="EMBL" id="NDO72422.1"/>
    </source>
</evidence>
<comment type="caution">
    <text evidence="1">The sequence shown here is derived from an EMBL/GenBank/DDBJ whole genome shotgun (WGS) entry which is preliminary data.</text>
</comment>
<evidence type="ECO:0000313" key="2">
    <source>
        <dbReference type="Proteomes" id="UP000474104"/>
    </source>
</evidence>
<dbReference type="Proteomes" id="UP000474104">
    <property type="component" value="Unassembled WGS sequence"/>
</dbReference>
<organism evidence="1 2">
    <name type="scientific">Schaedlerella arabinosiphila</name>
    <dbReference type="NCBI Taxonomy" id="2044587"/>
    <lineage>
        <taxon>Bacteria</taxon>
        <taxon>Bacillati</taxon>
        <taxon>Bacillota</taxon>
        <taxon>Clostridia</taxon>
        <taxon>Lachnospirales</taxon>
        <taxon>Lachnospiraceae</taxon>
        <taxon>Schaedlerella</taxon>
    </lineage>
</organism>
<accession>A0A9X5CDB3</accession>
<sequence>MKRGRGITEKTLQFTLKEWQQSNMFFNRPGRIRPWTAQIHPVLKSRPNRPHPLFKGVVDTALENL</sequence>
<reference evidence="1 2" key="1">
    <citation type="submission" date="2019-07" db="EMBL/GenBank/DDBJ databases">
        <title>Draft genome sequences of 15 bacterial species constituting the stable defined intestinal microbiota of the GM15 gnotobiotic mouse model.</title>
        <authorList>
            <person name="Elie C."/>
            <person name="Mathieu A."/>
            <person name="Saliou A."/>
            <person name="Darnaud M."/>
            <person name="Leulier F."/>
            <person name="Tamellini A."/>
        </authorList>
    </citation>
    <scope>NUCLEOTIDE SEQUENCE [LARGE SCALE GENOMIC DNA]</scope>
    <source>
        <strain evidence="2">ASF 502</strain>
    </source>
</reference>
<gene>
    <name evidence="1" type="ORF">FMM80_28865</name>
</gene>
<dbReference type="AlphaFoldDB" id="A0A9X5CDB3"/>